<feature type="non-terminal residue" evidence="2">
    <location>
        <position position="1"/>
    </location>
</feature>
<sequence length="335" mass="35164">AEGPEGGTRSIRSQDHAEVEQPSAEPVAGSPHPPTAGVGGTAAKKLGAEFCPQTPPGVPAGKAALLRQQAIAPWEDGGVSWGRESPAKGQEKGGSQPEFLGPTGSWGTQRVPTKSQRVEVVLAVVGKASRVGAEVSPGQKQGDSRIKVEICPWEESRSEHWGGARALGKGDSEGDRGHLGGELGMEKPPAKSPELPKAAEVCPWESGEGGRTIRAEICPWDKGGDQQGAPSPREGAEQPSMGLVAKHPALPKLASKPAGTLESKKANICPWEEEEEPLPKTEICPWEEPGAPLGKERPSQDTLGTSKGENKLGSAEMGGRRPEDKDSRIFAKLIR</sequence>
<comment type="caution">
    <text evidence="2">The sequence shown here is derived from an EMBL/GenBank/DDBJ whole genome shotgun (WGS) entry which is preliminary data.</text>
</comment>
<evidence type="ECO:0000256" key="1">
    <source>
        <dbReference type="SAM" id="MobiDB-lite"/>
    </source>
</evidence>
<accession>A0A7L1HZ85</accession>
<feature type="region of interest" description="Disordered" evidence="1">
    <location>
        <begin position="131"/>
        <end position="335"/>
    </location>
</feature>
<feature type="compositionally biased region" description="Basic and acidic residues" evidence="1">
    <location>
        <begin position="318"/>
        <end position="329"/>
    </location>
</feature>
<feature type="region of interest" description="Disordered" evidence="1">
    <location>
        <begin position="1"/>
        <end position="113"/>
    </location>
</feature>
<dbReference type="Proteomes" id="UP000586634">
    <property type="component" value="Unassembled WGS sequence"/>
</dbReference>
<organism evidence="2 3">
    <name type="scientific">Nycticryphes semicollaris</name>
    <dbReference type="NCBI Taxonomy" id="227226"/>
    <lineage>
        <taxon>Eukaryota</taxon>
        <taxon>Metazoa</taxon>
        <taxon>Chordata</taxon>
        <taxon>Craniata</taxon>
        <taxon>Vertebrata</taxon>
        <taxon>Euteleostomi</taxon>
        <taxon>Archelosauria</taxon>
        <taxon>Archosauria</taxon>
        <taxon>Dinosauria</taxon>
        <taxon>Saurischia</taxon>
        <taxon>Theropoda</taxon>
        <taxon>Coelurosauria</taxon>
        <taxon>Aves</taxon>
        <taxon>Neognathae</taxon>
        <taxon>Neoaves</taxon>
        <taxon>Charadriiformes</taxon>
        <taxon>Rostratulidae</taxon>
        <taxon>Nycticryphes</taxon>
    </lineage>
</organism>
<evidence type="ECO:0000313" key="2">
    <source>
        <dbReference type="EMBL" id="NXN31111.1"/>
    </source>
</evidence>
<name>A0A7L1HZ85_9CHAR</name>
<dbReference type="EMBL" id="VXBJ01005970">
    <property type="protein sequence ID" value="NXN31111.1"/>
    <property type="molecule type" value="Genomic_DNA"/>
</dbReference>
<dbReference type="AlphaFoldDB" id="A0A7L1HZ85"/>
<feature type="non-terminal residue" evidence="2">
    <location>
        <position position="335"/>
    </location>
</feature>
<proteinExistence type="predicted"/>
<dbReference type="OrthoDB" id="5823771at2759"/>
<evidence type="ECO:0000313" key="3">
    <source>
        <dbReference type="Proteomes" id="UP000586634"/>
    </source>
</evidence>
<reference evidence="2 3" key="1">
    <citation type="submission" date="2019-09" db="EMBL/GenBank/DDBJ databases">
        <title>Bird 10,000 Genomes (B10K) Project - Family phase.</title>
        <authorList>
            <person name="Zhang G."/>
        </authorList>
    </citation>
    <scope>NUCLEOTIDE SEQUENCE [LARGE SCALE GENOMIC DNA]</scope>
    <source>
        <strain evidence="2">B10K-DU-002-14</strain>
        <tissue evidence="2">Muscle</tissue>
    </source>
</reference>
<protein>
    <submittedName>
        <fullName evidence="2">GP179 protein</fullName>
    </submittedName>
</protein>
<gene>
    <name evidence="2" type="primary">Gpr179_0</name>
    <name evidence="2" type="ORF">NYCSEM_R15505</name>
</gene>
<keyword evidence="3" id="KW-1185">Reference proteome</keyword>
<feature type="compositionally biased region" description="Basic and acidic residues" evidence="1">
    <location>
        <begin position="142"/>
        <end position="189"/>
    </location>
</feature>